<evidence type="ECO:0000259" key="11">
    <source>
        <dbReference type="Pfam" id="PF16211"/>
    </source>
</evidence>
<evidence type="ECO:0000313" key="13">
    <source>
        <dbReference type="Proteomes" id="UP000002729"/>
    </source>
</evidence>
<evidence type="ECO:0000256" key="3">
    <source>
        <dbReference type="ARBA" id="ARBA00010691"/>
    </source>
</evidence>
<dbReference type="InterPro" id="IPR032458">
    <property type="entry name" value="Histone_H2A_CS"/>
</dbReference>
<dbReference type="InParanoid" id="F0Y4B0"/>
<evidence type="ECO:0000256" key="8">
    <source>
        <dbReference type="RuleBase" id="RU003767"/>
    </source>
</evidence>
<accession>F0Y4B0</accession>
<dbReference type="SUPFAM" id="SSF47113">
    <property type="entry name" value="Histone-fold"/>
    <property type="match status" value="1"/>
</dbReference>
<comment type="subcellular location">
    <subcellularLocation>
        <location evidence="2">Chromosome</location>
    </subcellularLocation>
    <subcellularLocation>
        <location evidence="1 8">Nucleus</location>
    </subcellularLocation>
</comment>
<organism evidence="13">
    <name type="scientific">Aureococcus anophagefferens</name>
    <name type="common">Harmful bloom alga</name>
    <dbReference type="NCBI Taxonomy" id="44056"/>
    <lineage>
        <taxon>Eukaryota</taxon>
        <taxon>Sar</taxon>
        <taxon>Stramenopiles</taxon>
        <taxon>Ochrophyta</taxon>
        <taxon>Pelagophyceae</taxon>
        <taxon>Pelagomonadales</taxon>
        <taxon>Pelagomonadaceae</taxon>
        <taxon>Aureococcus</taxon>
    </lineage>
</organism>
<feature type="domain" description="Histone H2A C-terminal" evidence="11">
    <location>
        <begin position="95"/>
        <end position="128"/>
    </location>
</feature>
<reference evidence="12 13" key="1">
    <citation type="journal article" date="2011" name="Proc. Natl. Acad. Sci. U.S.A.">
        <title>Niche of harmful alga Aureococcus anophagefferens revealed through ecogenomics.</title>
        <authorList>
            <person name="Gobler C.J."/>
            <person name="Berry D.L."/>
            <person name="Dyhrman S.T."/>
            <person name="Wilhelm S.W."/>
            <person name="Salamov A."/>
            <person name="Lobanov A.V."/>
            <person name="Zhang Y."/>
            <person name="Collier J.L."/>
            <person name="Wurch L.L."/>
            <person name="Kustka A.B."/>
            <person name="Dill B.D."/>
            <person name="Shah M."/>
            <person name="VerBerkmoes N.C."/>
            <person name="Kuo A."/>
            <person name="Terry A."/>
            <person name="Pangilinan J."/>
            <person name="Lindquist E.A."/>
            <person name="Lucas S."/>
            <person name="Paulsen I.T."/>
            <person name="Hattenrath-Lehmann T.K."/>
            <person name="Talmage S.C."/>
            <person name="Walker E.A."/>
            <person name="Koch F."/>
            <person name="Burson A.M."/>
            <person name="Marcoval M.A."/>
            <person name="Tang Y.Z."/>
            <person name="Lecleir G.R."/>
            <person name="Coyne K.J."/>
            <person name="Berg G.M."/>
            <person name="Bertrand E.M."/>
            <person name="Saito M.A."/>
            <person name="Gladyshev V.N."/>
            <person name="Grigoriev I.V."/>
        </authorList>
    </citation>
    <scope>NUCLEOTIDE SEQUENCE [LARGE SCALE GENOMIC DNA]</scope>
    <source>
        <strain evidence="13">CCMP 1984</strain>
    </source>
</reference>
<dbReference type="GO" id="GO:0000786">
    <property type="term" value="C:nucleosome"/>
    <property type="evidence" value="ECO:0007669"/>
    <property type="project" value="UniProtKB-KW"/>
</dbReference>
<keyword evidence="6 8" id="KW-0539">Nucleus</keyword>
<protein>
    <recommendedName>
        <fullName evidence="8">Histone H2A</fullName>
    </recommendedName>
</protein>
<dbReference type="PANTHER" id="PTHR23430">
    <property type="entry name" value="HISTONE H2A"/>
    <property type="match status" value="1"/>
</dbReference>
<evidence type="ECO:0000256" key="9">
    <source>
        <dbReference type="SAM" id="MobiDB-lite"/>
    </source>
</evidence>
<comment type="similarity">
    <text evidence="3 8">Belongs to the histone H2A family.</text>
</comment>
<dbReference type="Pfam" id="PF16211">
    <property type="entry name" value="Histone_H2A_C"/>
    <property type="match status" value="1"/>
</dbReference>
<evidence type="ECO:0000256" key="2">
    <source>
        <dbReference type="ARBA" id="ARBA00004286"/>
    </source>
</evidence>
<dbReference type="CDD" id="cd00074">
    <property type="entry name" value="HFD_H2A"/>
    <property type="match status" value="1"/>
</dbReference>
<comment type="subunit">
    <text evidence="8">The nucleosome is a histone octamer containing two molecules each of H2A, H2B, H3 and H4 assembled in one H3-H4 heterotetramer and two H2A-H2B heterodimers. The octamer wraps approximately 147 bp of DNA.</text>
</comment>
<sequence length="135" mass="14087">MSGKGKGGRGKGKASGKSTSKAAKAGLQFPVARLNRFLKKGKYASRVGVGAGVYMGAVLEYLCAEILELAGNAARDNKKARIVPRHLQLAVRNDEELNKLLGSVTIASGGVLPNIHAVLLPKKGKAKTSGSSQEF</sequence>
<evidence type="ECO:0000256" key="5">
    <source>
        <dbReference type="ARBA" id="ARBA00023125"/>
    </source>
</evidence>
<dbReference type="Pfam" id="PF00125">
    <property type="entry name" value="Histone"/>
    <property type="match status" value="1"/>
</dbReference>
<dbReference type="AlphaFoldDB" id="F0Y4B0"/>
<dbReference type="Gene3D" id="1.10.20.10">
    <property type="entry name" value="Histone, subunit A"/>
    <property type="match status" value="1"/>
</dbReference>
<gene>
    <name evidence="12" type="ORF">AURANDRAFT_58825</name>
</gene>
<name>F0Y4B0_AURAN</name>
<dbReference type="GO" id="GO:0030527">
    <property type="term" value="F:structural constituent of chromatin"/>
    <property type="evidence" value="ECO:0007669"/>
    <property type="project" value="InterPro"/>
</dbReference>
<keyword evidence="7 8" id="KW-0544">Nucleosome core</keyword>
<dbReference type="PRINTS" id="PR00620">
    <property type="entry name" value="HISTONEH2A"/>
</dbReference>
<evidence type="ECO:0000256" key="1">
    <source>
        <dbReference type="ARBA" id="ARBA00004123"/>
    </source>
</evidence>
<dbReference type="FunCoup" id="F0Y4B0">
    <property type="interactions" value="188"/>
</dbReference>
<feature type="domain" description="Core Histone H2A/H2B/H3" evidence="10">
    <location>
        <begin position="16"/>
        <end position="92"/>
    </location>
</feature>
<dbReference type="KEGG" id="aaf:AURANDRAFT_58825"/>
<evidence type="ECO:0000259" key="10">
    <source>
        <dbReference type="Pfam" id="PF00125"/>
    </source>
</evidence>
<evidence type="ECO:0000256" key="7">
    <source>
        <dbReference type="ARBA" id="ARBA00023269"/>
    </source>
</evidence>
<dbReference type="FunFam" id="1.10.20.10:FF:000008">
    <property type="entry name" value="Histone H2A"/>
    <property type="match status" value="1"/>
</dbReference>
<dbReference type="GeneID" id="20222668"/>
<keyword evidence="5 8" id="KW-0238">DNA-binding</keyword>
<dbReference type="InterPro" id="IPR032454">
    <property type="entry name" value="Histone_H2A_C"/>
</dbReference>
<dbReference type="OrthoDB" id="193243at2759"/>
<dbReference type="InterPro" id="IPR009072">
    <property type="entry name" value="Histone-fold"/>
</dbReference>
<dbReference type="PROSITE" id="PS00046">
    <property type="entry name" value="HISTONE_H2A"/>
    <property type="match status" value="1"/>
</dbReference>
<dbReference type="GO" id="GO:0005634">
    <property type="term" value="C:nucleus"/>
    <property type="evidence" value="ECO:0007669"/>
    <property type="project" value="UniProtKB-SubCell"/>
</dbReference>
<evidence type="ECO:0000256" key="4">
    <source>
        <dbReference type="ARBA" id="ARBA00022454"/>
    </source>
</evidence>
<dbReference type="InterPro" id="IPR002119">
    <property type="entry name" value="Histone_H2A"/>
</dbReference>
<dbReference type="Proteomes" id="UP000002729">
    <property type="component" value="Unassembled WGS sequence"/>
</dbReference>
<dbReference type="SMART" id="SM00414">
    <property type="entry name" value="H2A"/>
    <property type="match status" value="1"/>
</dbReference>
<evidence type="ECO:0000313" key="12">
    <source>
        <dbReference type="EMBL" id="EGB10091.1"/>
    </source>
</evidence>
<dbReference type="GO" id="GO:0003677">
    <property type="term" value="F:DNA binding"/>
    <property type="evidence" value="ECO:0007669"/>
    <property type="project" value="UniProtKB-KW"/>
</dbReference>
<dbReference type="OMA" id="ANEMFIN"/>
<evidence type="ECO:0000256" key="6">
    <source>
        <dbReference type="ARBA" id="ARBA00023242"/>
    </source>
</evidence>
<dbReference type="EMBL" id="GL833124">
    <property type="protein sequence ID" value="EGB10091.1"/>
    <property type="molecule type" value="Genomic_DNA"/>
</dbReference>
<keyword evidence="4 8" id="KW-0158">Chromosome</keyword>
<dbReference type="GO" id="GO:0046982">
    <property type="term" value="F:protein heterodimerization activity"/>
    <property type="evidence" value="ECO:0007669"/>
    <property type="project" value="InterPro"/>
</dbReference>
<feature type="region of interest" description="Disordered" evidence="9">
    <location>
        <begin position="1"/>
        <end position="21"/>
    </location>
</feature>
<dbReference type="eggNOG" id="KOG1756">
    <property type="taxonomic scope" value="Eukaryota"/>
</dbReference>
<feature type="compositionally biased region" description="Basic residues" evidence="9">
    <location>
        <begin position="1"/>
        <end position="14"/>
    </location>
</feature>
<proteinExistence type="inferred from homology"/>
<dbReference type="RefSeq" id="XP_009034922.1">
    <property type="nucleotide sequence ID" value="XM_009036674.1"/>
</dbReference>
<keyword evidence="13" id="KW-1185">Reference proteome</keyword>
<dbReference type="InterPro" id="IPR007125">
    <property type="entry name" value="H2A/H2B/H3"/>
</dbReference>